<dbReference type="InterPro" id="IPR002347">
    <property type="entry name" value="SDR_fam"/>
</dbReference>
<gene>
    <name evidence="3" type="ORF">SAMN05444380_107136</name>
</gene>
<dbReference type="PANTHER" id="PTHR42879:SF6">
    <property type="entry name" value="NADPH-DEPENDENT REDUCTASE BACG"/>
    <property type="match status" value="1"/>
</dbReference>
<proteinExistence type="inferred from homology"/>
<organism evidence="3 4">
    <name type="scientific">Thermophagus xiamenensis</name>
    <dbReference type="NCBI Taxonomy" id="385682"/>
    <lineage>
        <taxon>Bacteria</taxon>
        <taxon>Pseudomonadati</taxon>
        <taxon>Bacteroidota</taxon>
        <taxon>Bacteroidia</taxon>
        <taxon>Marinilabiliales</taxon>
        <taxon>Marinilabiliaceae</taxon>
        <taxon>Thermophagus</taxon>
    </lineage>
</organism>
<dbReference type="PRINTS" id="PR00081">
    <property type="entry name" value="GDHRDH"/>
</dbReference>
<keyword evidence="4" id="KW-1185">Reference proteome</keyword>
<evidence type="ECO:0000313" key="4">
    <source>
        <dbReference type="Proteomes" id="UP000181976"/>
    </source>
</evidence>
<dbReference type="GO" id="GO:0004190">
    <property type="term" value="F:aspartic-type endopeptidase activity"/>
    <property type="evidence" value="ECO:0007669"/>
    <property type="project" value="InterPro"/>
</dbReference>
<dbReference type="PANTHER" id="PTHR42879">
    <property type="entry name" value="3-OXOACYL-(ACYL-CARRIER-PROTEIN) REDUCTASE"/>
    <property type="match status" value="1"/>
</dbReference>
<comment type="similarity">
    <text evidence="1">Belongs to the short-chain dehydrogenases/reductases (SDR) family.</text>
</comment>
<dbReference type="Proteomes" id="UP000181976">
    <property type="component" value="Unassembled WGS sequence"/>
</dbReference>
<sequence>MDLQIRNHKFLVTGASSGLGRAVAETLLDNGAEVIVVARNKDKLFQIKNHWPEKTTVMSGDVTDDSFLKELKNAIPKDIFGVFFNAGGPPATTVAETTMEQWDTSYKLVLRWKIELSQYLLSIFEKNKRGRFLFSESASVNSPIPNLVLSNSFRMAVVGYVKTLAKEINHCNITANIIAPGYHDTSAVERIINKMKEQKGISKKDAVKELTINIPVGRFGKPKEFASLAAWLLSPLAGFASGQVFTLDGGQSK</sequence>
<dbReference type="GO" id="GO:0006508">
    <property type="term" value="P:proteolysis"/>
    <property type="evidence" value="ECO:0007669"/>
    <property type="project" value="InterPro"/>
</dbReference>
<dbReference type="PROSITE" id="PS50175">
    <property type="entry name" value="ASP_PROT_RETROV"/>
    <property type="match status" value="1"/>
</dbReference>
<dbReference type="eggNOG" id="COG1028">
    <property type="taxonomic scope" value="Bacteria"/>
</dbReference>
<dbReference type="SUPFAM" id="SSF51735">
    <property type="entry name" value="NAD(P)-binding Rossmann-fold domains"/>
    <property type="match status" value="1"/>
</dbReference>
<name>A0A1I1YBH3_9BACT</name>
<evidence type="ECO:0000259" key="2">
    <source>
        <dbReference type="PROSITE" id="PS50175"/>
    </source>
</evidence>
<dbReference type="OrthoDB" id="9804774at2"/>
<evidence type="ECO:0000313" key="3">
    <source>
        <dbReference type="EMBL" id="SFE16672.1"/>
    </source>
</evidence>
<protein>
    <submittedName>
        <fullName evidence="3">3-oxoacyl-[acyl-carrier protein] reductase</fullName>
    </submittedName>
</protein>
<dbReference type="InParanoid" id="A0A1I1YBH3"/>
<reference evidence="3 4" key="1">
    <citation type="submission" date="2016-10" db="EMBL/GenBank/DDBJ databases">
        <authorList>
            <person name="de Groot N.N."/>
        </authorList>
    </citation>
    <scope>NUCLEOTIDE SEQUENCE [LARGE SCALE GENOMIC DNA]</scope>
    <source>
        <strain evidence="3 4">DSM 19012</strain>
    </source>
</reference>
<dbReference type="InterPro" id="IPR036291">
    <property type="entry name" value="NAD(P)-bd_dom_sf"/>
</dbReference>
<dbReference type="Pfam" id="PF13561">
    <property type="entry name" value="adh_short_C2"/>
    <property type="match status" value="1"/>
</dbReference>
<evidence type="ECO:0000256" key="1">
    <source>
        <dbReference type="ARBA" id="ARBA00006484"/>
    </source>
</evidence>
<dbReference type="STRING" id="385682.SAMN05444380_107136"/>
<dbReference type="Gene3D" id="3.40.50.720">
    <property type="entry name" value="NAD(P)-binding Rossmann-like Domain"/>
    <property type="match status" value="1"/>
</dbReference>
<dbReference type="AlphaFoldDB" id="A0A1I1YBH3"/>
<feature type="domain" description="Peptidase A2" evidence="2">
    <location>
        <begin position="24"/>
        <end position="60"/>
    </location>
</feature>
<dbReference type="RefSeq" id="WP_010526151.1">
    <property type="nucleotide sequence ID" value="NZ_AFSL01000005.1"/>
</dbReference>
<accession>A0A1I1YBH3</accession>
<dbReference type="InterPro" id="IPR001995">
    <property type="entry name" value="Peptidase_A2_cat"/>
</dbReference>
<dbReference type="InterPro" id="IPR050259">
    <property type="entry name" value="SDR"/>
</dbReference>
<dbReference type="EMBL" id="FONA01000007">
    <property type="protein sequence ID" value="SFE16672.1"/>
    <property type="molecule type" value="Genomic_DNA"/>
</dbReference>